<dbReference type="AlphaFoldDB" id="A0A438GYC1"/>
<feature type="domain" description="GAG-pre-integrase" evidence="2">
    <location>
        <begin position="334"/>
        <end position="384"/>
    </location>
</feature>
<sequence length="709" mass="79299">MAQIVGYSTAVEIWNAFNQIYSASSMTRVTELPTKLQMPKKDGLSAGEYIQKLKSICNSLATIGELVSEKNHLIYLFSGLDREYNPFVTSIQNRSDQPTIEQIHSLLLSYDFHLEQQNSISLHYAQVHMAYLNKKPYKSTPQPTFNHIHIQPKHSSPPFKPTTSQYQLNILGKPQPQPRQPQPQWKPHFSIQNQKPQCQICGKFGHIALICFHHTNLNYSPQPSPKYFNTVLTTNSQLSNPPEFSYPAMAHLAATHNTVPDTNWYMDSGATHHFTLDINMLDIVTPFSGLDQVTVRNGKQLCISHLGTTKLPSSYSPLVLHQDQVSKRVILQVFIANIKDPNLWHKRLGHPALSVVNQILDSRNIARTQKIRFNFCNSCLLAKSHKLHFSLSPSIAVKPFELIHTDLWGPSPVRSISDARNFCFSLMIILILLGFICSKQKMKHILLFSSFKLLLKINLIPRLRLSNLIGKVSFDLSPYCFLIWALSIVLSCLYTSQQNGQVERKNRHVVEMGLSLLAHLGHWSVLFLVTVHTTKNLSSSPSQTISSSSSSSVHLSIPLSPLSPSPPISPSIPHSFPSSFSTSSTCSPLVAPTSLLSSSHSMFPSIPTSFPPPPSVDLPIPCADTNLLTSSCTYNIHPMVTRSNAGKVIGCKWVYKLKLQPDGQIERYKALLVAKGYHQTEGIDYFETFSSVVKPPTIRIVLSLALSQN</sequence>
<dbReference type="Gene3D" id="3.30.420.10">
    <property type="entry name" value="Ribonuclease H-like superfamily/Ribonuclease H"/>
    <property type="match status" value="1"/>
</dbReference>
<dbReference type="Pfam" id="PF14223">
    <property type="entry name" value="Retrotran_gag_2"/>
    <property type="match status" value="1"/>
</dbReference>
<organism evidence="3 4">
    <name type="scientific">Vitis vinifera</name>
    <name type="common">Grape</name>
    <dbReference type="NCBI Taxonomy" id="29760"/>
    <lineage>
        <taxon>Eukaryota</taxon>
        <taxon>Viridiplantae</taxon>
        <taxon>Streptophyta</taxon>
        <taxon>Embryophyta</taxon>
        <taxon>Tracheophyta</taxon>
        <taxon>Spermatophyta</taxon>
        <taxon>Magnoliopsida</taxon>
        <taxon>eudicotyledons</taxon>
        <taxon>Gunneridae</taxon>
        <taxon>Pentapetalae</taxon>
        <taxon>rosids</taxon>
        <taxon>Vitales</taxon>
        <taxon>Vitaceae</taxon>
        <taxon>Viteae</taxon>
        <taxon>Vitis</taxon>
    </lineage>
</organism>
<evidence type="ECO:0000259" key="2">
    <source>
        <dbReference type="Pfam" id="PF13976"/>
    </source>
</evidence>
<protein>
    <submittedName>
        <fullName evidence="3">Retrovirus-related Pol polyprotein from transposon RE1</fullName>
    </submittedName>
</protein>
<dbReference type="InterPro" id="IPR036397">
    <property type="entry name" value="RNaseH_sf"/>
</dbReference>
<dbReference type="Pfam" id="PF07727">
    <property type="entry name" value="RVT_2"/>
    <property type="match status" value="1"/>
</dbReference>
<evidence type="ECO:0000313" key="3">
    <source>
        <dbReference type="EMBL" id="RVW77188.1"/>
    </source>
</evidence>
<dbReference type="GO" id="GO:0003676">
    <property type="term" value="F:nucleic acid binding"/>
    <property type="evidence" value="ECO:0007669"/>
    <property type="project" value="InterPro"/>
</dbReference>
<dbReference type="SUPFAM" id="SSF53098">
    <property type="entry name" value="Ribonuclease H-like"/>
    <property type="match status" value="1"/>
</dbReference>
<dbReference type="InterPro" id="IPR025724">
    <property type="entry name" value="GAG-pre-integrase_dom"/>
</dbReference>
<evidence type="ECO:0000259" key="1">
    <source>
        <dbReference type="Pfam" id="PF07727"/>
    </source>
</evidence>
<dbReference type="InterPro" id="IPR012337">
    <property type="entry name" value="RNaseH-like_sf"/>
</dbReference>
<dbReference type="Proteomes" id="UP000288805">
    <property type="component" value="Unassembled WGS sequence"/>
</dbReference>
<feature type="domain" description="Reverse transcriptase Ty1/copia-type" evidence="1">
    <location>
        <begin position="634"/>
        <end position="708"/>
    </location>
</feature>
<dbReference type="Pfam" id="PF13976">
    <property type="entry name" value="gag_pre-integrs"/>
    <property type="match status" value="1"/>
</dbReference>
<dbReference type="EMBL" id="QGNW01000316">
    <property type="protein sequence ID" value="RVW77188.1"/>
    <property type="molecule type" value="Genomic_DNA"/>
</dbReference>
<dbReference type="PANTHER" id="PTHR47481:SF22">
    <property type="entry name" value="RETROTRANSPOSON GAG DOMAIN-CONTAINING PROTEIN"/>
    <property type="match status" value="1"/>
</dbReference>
<accession>A0A438GYC1</accession>
<name>A0A438GYC1_VITVI</name>
<dbReference type="PANTHER" id="PTHR47481">
    <property type="match status" value="1"/>
</dbReference>
<dbReference type="InterPro" id="IPR013103">
    <property type="entry name" value="RVT_2"/>
</dbReference>
<gene>
    <name evidence="3" type="primary">RE1_3227</name>
    <name evidence="3" type="ORF">CK203_043316</name>
</gene>
<reference evidence="3 4" key="1">
    <citation type="journal article" date="2018" name="PLoS Genet.">
        <title>Population sequencing reveals clonal diversity and ancestral inbreeding in the grapevine cultivar Chardonnay.</title>
        <authorList>
            <person name="Roach M.J."/>
            <person name="Johnson D.L."/>
            <person name="Bohlmann J."/>
            <person name="van Vuuren H.J."/>
            <person name="Jones S.J."/>
            <person name="Pretorius I.S."/>
            <person name="Schmidt S.A."/>
            <person name="Borneman A.R."/>
        </authorList>
    </citation>
    <scope>NUCLEOTIDE SEQUENCE [LARGE SCALE GENOMIC DNA]</scope>
    <source>
        <strain evidence="4">cv. Chardonnay</strain>
        <tissue evidence="3">Leaf</tissue>
    </source>
</reference>
<comment type="caution">
    <text evidence="3">The sequence shown here is derived from an EMBL/GenBank/DDBJ whole genome shotgun (WGS) entry which is preliminary data.</text>
</comment>
<proteinExistence type="predicted"/>
<evidence type="ECO:0000313" key="4">
    <source>
        <dbReference type="Proteomes" id="UP000288805"/>
    </source>
</evidence>